<name>A0ABS2NXV7_9BACI</name>
<gene>
    <name evidence="1" type="ORF">JOC95_001308</name>
</gene>
<comment type="caution">
    <text evidence="1">The sequence shown here is derived from an EMBL/GenBank/DDBJ whole genome shotgun (WGS) entry which is preliminary data.</text>
</comment>
<sequence length="82" mass="9467">MLRTTFGNQEVILRIKPNISRYTLNDELIYEVLQKAMGTIFHLENFVLNVEGKYLIIGDTQQSAYPLITVLQIVPIRNMVTL</sequence>
<proteinExistence type="predicted"/>
<dbReference type="Proteomes" id="UP000737402">
    <property type="component" value="Unassembled WGS sequence"/>
</dbReference>
<protein>
    <submittedName>
        <fullName evidence="1">Uncharacterized protein</fullName>
    </submittedName>
</protein>
<organism evidence="1 2">
    <name type="scientific">Sutcliffiella tianshenii</name>
    <dbReference type="NCBI Taxonomy" id="1463404"/>
    <lineage>
        <taxon>Bacteria</taxon>
        <taxon>Bacillati</taxon>
        <taxon>Bacillota</taxon>
        <taxon>Bacilli</taxon>
        <taxon>Bacillales</taxon>
        <taxon>Bacillaceae</taxon>
        <taxon>Sutcliffiella</taxon>
    </lineage>
</organism>
<keyword evidence="2" id="KW-1185">Reference proteome</keyword>
<evidence type="ECO:0000313" key="1">
    <source>
        <dbReference type="EMBL" id="MBM7619459.1"/>
    </source>
</evidence>
<accession>A0ABS2NXV7</accession>
<reference evidence="1 2" key="1">
    <citation type="submission" date="2021-01" db="EMBL/GenBank/DDBJ databases">
        <title>Genomic Encyclopedia of Type Strains, Phase IV (KMG-IV): sequencing the most valuable type-strain genomes for metagenomic binning, comparative biology and taxonomic classification.</title>
        <authorList>
            <person name="Goeker M."/>
        </authorList>
    </citation>
    <scope>NUCLEOTIDE SEQUENCE [LARGE SCALE GENOMIC DNA]</scope>
    <source>
        <strain evidence="1 2">DSM 25879</strain>
    </source>
</reference>
<evidence type="ECO:0000313" key="2">
    <source>
        <dbReference type="Proteomes" id="UP000737402"/>
    </source>
</evidence>
<dbReference type="EMBL" id="JAFBED010000002">
    <property type="protein sequence ID" value="MBM7619459.1"/>
    <property type="molecule type" value="Genomic_DNA"/>
</dbReference>
<dbReference type="RefSeq" id="WP_204414504.1">
    <property type="nucleotide sequence ID" value="NZ_JAFBED010000002.1"/>
</dbReference>